<dbReference type="FunFam" id="2.60.40.4100:FF:000002">
    <property type="entry name" value="Zona pellucida sperm-binding protein 3"/>
    <property type="match status" value="1"/>
</dbReference>
<dbReference type="GeneTree" id="ENSGT01030000234567"/>
<dbReference type="PROSITE" id="PS51034">
    <property type="entry name" value="ZP_2"/>
    <property type="match status" value="1"/>
</dbReference>
<dbReference type="GO" id="GO:0035803">
    <property type="term" value="P:egg coat formation"/>
    <property type="evidence" value="ECO:0007669"/>
    <property type="project" value="TreeGrafter"/>
</dbReference>
<dbReference type="InterPro" id="IPR055355">
    <property type="entry name" value="ZP-C"/>
</dbReference>
<dbReference type="InterPro" id="IPR042235">
    <property type="entry name" value="ZP-C_dom"/>
</dbReference>
<dbReference type="PANTHER" id="PTHR11576">
    <property type="entry name" value="ZONA PELLUCIDA SPERM-BINDING PROTEIN 3"/>
    <property type="match status" value="1"/>
</dbReference>
<feature type="domain" description="ZP" evidence="2">
    <location>
        <begin position="94"/>
        <end position="341"/>
    </location>
</feature>
<dbReference type="GO" id="GO:2000344">
    <property type="term" value="P:positive regulation of acrosome reaction"/>
    <property type="evidence" value="ECO:0007669"/>
    <property type="project" value="TreeGrafter"/>
</dbReference>
<accession>A0A671XLS1</accession>
<evidence type="ECO:0000313" key="3">
    <source>
        <dbReference type="Ensembl" id="ENSSAUP00010049755.1"/>
    </source>
</evidence>
<sequence>MDLAKFHLCLLKTQNNKHVTVRMHTTHQLQSKLTELLSCSHTHVIIQLIRQEVYKLCHFQTDRNYSVMVPQLYLGVIILAVFATAVANAEINVVCEKDSVRITWRISAELVPHAARLFLGNCMPSRLNVLSSGEGEAHFNYKFADCKFKRGMNAKHLLYQNELTYRPHAKSKPAAFVYPIECVYKRPEGWIPPFLNPGSGVSEGRGGLVFHMALLNEQLTGIAKTNVIPLGSFMPIWAAVEQRSHQPLLLLMEECVAATTPQLRPDSQVYPIISNKGCLLESMRGNSVFLPRYHSSAVTLYLQSFKFGLGGEVYIHCKLVAWDPEVLDESKKACHYVKENGRWELLDDPFRSSICSCCDSTCSSRSKRWADWGSNGFSHKSVLGPLIIVDPSDSQAHNIPQVSGSQESPV</sequence>
<evidence type="ECO:0000313" key="4">
    <source>
        <dbReference type="Proteomes" id="UP000472265"/>
    </source>
</evidence>
<dbReference type="GO" id="GO:0007339">
    <property type="term" value="P:binding of sperm to zona pellucida"/>
    <property type="evidence" value="ECO:0007669"/>
    <property type="project" value="TreeGrafter"/>
</dbReference>
<keyword evidence="4" id="KW-1185">Reference proteome</keyword>
<evidence type="ECO:0000259" key="2">
    <source>
        <dbReference type="PROSITE" id="PS51034"/>
    </source>
</evidence>
<evidence type="ECO:0000256" key="1">
    <source>
        <dbReference type="ARBA" id="ARBA00023157"/>
    </source>
</evidence>
<reference evidence="3" key="2">
    <citation type="submission" date="2025-08" db="UniProtKB">
        <authorList>
            <consortium name="Ensembl"/>
        </authorList>
    </citation>
    <scope>IDENTIFICATION</scope>
</reference>
<dbReference type="AlphaFoldDB" id="A0A671XLS1"/>
<dbReference type="PANTHER" id="PTHR11576:SF3">
    <property type="entry name" value="SI:CH211-14A17.6-RELATED"/>
    <property type="match status" value="1"/>
</dbReference>
<dbReference type="SMART" id="SM00241">
    <property type="entry name" value="ZP"/>
    <property type="match status" value="1"/>
</dbReference>
<dbReference type="InterPro" id="IPR001507">
    <property type="entry name" value="ZP_dom"/>
</dbReference>
<dbReference type="GO" id="GO:0032190">
    <property type="term" value="F:acrosin binding"/>
    <property type="evidence" value="ECO:0007669"/>
    <property type="project" value="TreeGrafter"/>
</dbReference>
<dbReference type="Ensembl" id="ENSSAUT00010052349.1">
    <property type="protein sequence ID" value="ENSSAUP00010049755.1"/>
    <property type="gene ID" value="ENSSAUG00010020756.1"/>
</dbReference>
<dbReference type="InParanoid" id="A0A671XLS1"/>
<proteinExistence type="predicted"/>
<organism evidence="3 4">
    <name type="scientific">Sparus aurata</name>
    <name type="common">Gilthead sea bream</name>
    <dbReference type="NCBI Taxonomy" id="8175"/>
    <lineage>
        <taxon>Eukaryota</taxon>
        <taxon>Metazoa</taxon>
        <taxon>Chordata</taxon>
        <taxon>Craniata</taxon>
        <taxon>Vertebrata</taxon>
        <taxon>Euteleostomi</taxon>
        <taxon>Actinopterygii</taxon>
        <taxon>Neopterygii</taxon>
        <taxon>Teleostei</taxon>
        <taxon>Neoteleostei</taxon>
        <taxon>Acanthomorphata</taxon>
        <taxon>Eupercaria</taxon>
        <taxon>Spariformes</taxon>
        <taxon>Sparidae</taxon>
        <taxon>Sparus</taxon>
    </lineage>
</organism>
<gene>
    <name evidence="3" type="primary">zp3f.2</name>
</gene>
<dbReference type="OMA" id="IVWDGDY"/>
<dbReference type="Gene3D" id="2.60.40.4100">
    <property type="entry name" value="Zona pellucida, ZP-C domain"/>
    <property type="match status" value="1"/>
</dbReference>
<name>A0A671XLS1_SPAAU</name>
<dbReference type="Gene3D" id="2.60.40.3210">
    <property type="entry name" value="Zona pellucida, ZP-N domain"/>
    <property type="match status" value="1"/>
</dbReference>
<dbReference type="GO" id="GO:0031012">
    <property type="term" value="C:extracellular matrix"/>
    <property type="evidence" value="ECO:0007669"/>
    <property type="project" value="TreeGrafter"/>
</dbReference>
<reference evidence="3" key="1">
    <citation type="submission" date="2021-04" db="EMBL/GenBank/DDBJ databases">
        <authorList>
            <consortium name="Wellcome Sanger Institute Data Sharing"/>
        </authorList>
    </citation>
    <scope>NUCLEOTIDE SEQUENCE [LARGE SCALE GENOMIC DNA]</scope>
</reference>
<dbReference type="Pfam" id="PF00100">
    <property type="entry name" value="Zona_pellucida"/>
    <property type="match status" value="1"/>
</dbReference>
<reference evidence="3" key="3">
    <citation type="submission" date="2025-09" db="UniProtKB">
        <authorList>
            <consortium name="Ensembl"/>
        </authorList>
    </citation>
    <scope>IDENTIFICATION</scope>
</reference>
<protein>
    <submittedName>
        <fullName evidence="3">Zona pellucida glycoprotein 3f, tandem duplicate 2</fullName>
    </submittedName>
</protein>
<dbReference type="Proteomes" id="UP000472265">
    <property type="component" value="Chromosome 21"/>
</dbReference>
<keyword evidence="1" id="KW-1015">Disulfide bond</keyword>